<dbReference type="InterPro" id="IPR036396">
    <property type="entry name" value="Cyt_P450_sf"/>
</dbReference>
<gene>
    <name evidence="6" type="ORF">BDA99DRAFT_533464</name>
</gene>
<dbReference type="GO" id="GO:0004497">
    <property type="term" value="F:monooxygenase activity"/>
    <property type="evidence" value="ECO:0007669"/>
    <property type="project" value="UniProtKB-KW"/>
</dbReference>
<sequence length="383" mass="43152">MSSNIDQPVIIRFFLTTDGLVAAHYYYYYYYGTHYSSLVSSTQKLKKIPIPKGRIPYLGHLFVLTNSPSNQLAQWQKELVSGLNHILEPEADILVQNLLDASSSTDKGQQQQVDILKPLQLAAMNIILNIGFRKRAVSVDDPLFQSVLSNLEKAVGHANMETNPLYRQLVKEALENDVIAGGSGTTAITAAWALVILCRYQDTQRAIRNEVDQFIATQGRLPTFADRLSTFVNFCTKGMHAISSNKFFWFASRNNKRWVLQYASNMLAIHMNPDVYDNPEKFIPDRFMNRLKPMAACAHANISERDHFVFGWGRRACPGIHMAEVEIYNILVRLLAKATINPITDSNGNPVYPDIDNIDDAGVVILPKDRILCITKRTDISTV</sequence>
<dbReference type="InterPro" id="IPR050364">
    <property type="entry name" value="Cytochrome_P450_fung"/>
</dbReference>
<dbReference type="PANTHER" id="PTHR46300:SF2">
    <property type="entry name" value="CYTOCHROME P450 MONOOXYGENASE ALNH-RELATED"/>
    <property type="match status" value="1"/>
</dbReference>
<dbReference type="Gene3D" id="1.10.630.10">
    <property type="entry name" value="Cytochrome P450"/>
    <property type="match status" value="2"/>
</dbReference>
<protein>
    <submittedName>
        <fullName evidence="6">Cytochrome P450</fullName>
    </submittedName>
</protein>
<dbReference type="Pfam" id="PF00067">
    <property type="entry name" value="p450"/>
    <property type="match status" value="2"/>
</dbReference>
<dbReference type="AlphaFoldDB" id="A0AAD5PH17"/>
<evidence type="ECO:0000256" key="1">
    <source>
        <dbReference type="ARBA" id="ARBA00022723"/>
    </source>
</evidence>
<reference evidence="6" key="2">
    <citation type="submission" date="2023-02" db="EMBL/GenBank/DDBJ databases">
        <authorList>
            <consortium name="DOE Joint Genome Institute"/>
            <person name="Mondo S.J."/>
            <person name="Chang Y."/>
            <person name="Wang Y."/>
            <person name="Ahrendt S."/>
            <person name="Andreopoulos W."/>
            <person name="Barry K."/>
            <person name="Beard J."/>
            <person name="Benny G.L."/>
            <person name="Blankenship S."/>
            <person name="Bonito G."/>
            <person name="Cuomo C."/>
            <person name="Desiro A."/>
            <person name="Gervers K.A."/>
            <person name="Hundley H."/>
            <person name="Kuo A."/>
            <person name="LaButti K."/>
            <person name="Lang B.F."/>
            <person name="Lipzen A."/>
            <person name="O'Donnell K."/>
            <person name="Pangilinan J."/>
            <person name="Reynolds N."/>
            <person name="Sandor L."/>
            <person name="Smith M.W."/>
            <person name="Tsang A."/>
            <person name="Grigoriev I.V."/>
            <person name="Stajich J.E."/>
            <person name="Spatafora J.W."/>
        </authorList>
    </citation>
    <scope>NUCLEOTIDE SEQUENCE</scope>
    <source>
        <strain evidence="6">RSA 2281</strain>
    </source>
</reference>
<comment type="similarity">
    <text evidence="5">Belongs to the cytochrome P450 family.</text>
</comment>
<evidence type="ECO:0000256" key="5">
    <source>
        <dbReference type="RuleBase" id="RU000461"/>
    </source>
</evidence>
<dbReference type="PRINTS" id="PR00385">
    <property type="entry name" value="P450"/>
</dbReference>
<keyword evidence="5" id="KW-0349">Heme</keyword>
<dbReference type="GO" id="GO:0020037">
    <property type="term" value="F:heme binding"/>
    <property type="evidence" value="ECO:0007669"/>
    <property type="project" value="InterPro"/>
</dbReference>
<evidence type="ECO:0000256" key="2">
    <source>
        <dbReference type="ARBA" id="ARBA00023002"/>
    </source>
</evidence>
<reference evidence="6" key="1">
    <citation type="journal article" date="2022" name="IScience">
        <title>Evolution of zygomycete secretomes and the origins of terrestrial fungal ecologies.</title>
        <authorList>
            <person name="Chang Y."/>
            <person name="Wang Y."/>
            <person name="Mondo S."/>
            <person name="Ahrendt S."/>
            <person name="Andreopoulos W."/>
            <person name="Barry K."/>
            <person name="Beard J."/>
            <person name="Benny G.L."/>
            <person name="Blankenship S."/>
            <person name="Bonito G."/>
            <person name="Cuomo C."/>
            <person name="Desiro A."/>
            <person name="Gervers K.A."/>
            <person name="Hundley H."/>
            <person name="Kuo A."/>
            <person name="LaButti K."/>
            <person name="Lang B.F."/>
            <person name="Lipzen A."/>
            <person name="O'Donnell K."/>
            <person name="Pangilinan J."/>
            <person name="Reynolds N."/>
            <person name="Sandor L."/>
            <person name="Smith M.E."/>
            <person name="Tsang A."/>
            <person name="Grigoriev I.V."/>
            <person name="Stajich J.E."/>
            <person name="Spatafora J.W."/>
        </authorList>
    </citation>
    <scope>NUCLEOTIDE SEQUENCE</scope>
    <source>
        <strain evidence="6">RSA 2281</strain>
    </source>
</reference>
<dbReference type="InterPro" id="IPR001128">
    <property type="entry name" value="Cyt_P450"/>
</dbReference>
<proteinExistence type="inferred from homology"/>
<keyword evidence="2 5" id="KW-0560">Oxidoreductase</keyword>
<keyword evidence="3 5" id="KW-0408">Iron</keyword>
<accession>A0AAD5PH17</accession>
<evidence type="ECO:0000313" key="6">
    <source>
        <dbReference type="EMBL" id="KAI9272629.1"/>
    </source>
</evidence>
<dbReference type="GO" id="GO:0005506">
    <property type="term" value="F:iron ion binding"/>
    <property type="evidence" value="ECO:0007669"/>
    <property type="project" value="InterPro"/>
</dbReference>
<dbReference type="SUPFAM" id="SSF48264">
    <property type="entry name" value="Cytochrome P450"/>
    <property type="match status" value="1"/>
</dbReference>
<keyword evidence="1 5" id="KW-0479">Metal-binding</keyword>
<evidence type="ECO:0000256" key="4">
    <source>
        <dbReference type="ARBA" id="ARBA00023033"/>
    </source>
</evidence>
<dbReference type="InterPro" id="IPR017972">
    <property type="entry name" value="Cyt_P450_CS"/>
</dbReference>
<dbReference type="EMBL" id="JAIXMP010000005">
    <property type="protein sequence ID" value="KAI9272629.1"/>
    <property type="molecule type" value="Genomic_DNA"/>
</dbReference>
<evidence type="ECO:0000256" key="3">
    <source>
        <dbReference type="ARBA" id="ARBA00023004"/>
    </source>
</evidence>
<keyword evidence="7" id="KW-1185">Reference proteome</keyword>
<name>A0AAD5PH17_9FUNG</name>
<evidence type="ECO:0000313" key="7">
    <source>
        <dbReference type="Proteomes" id="UP001209540"/>
    </source>
</evidence>
<dbReference type="PANTHER" id="PTHR46300">
    <property type="entry name" value="P450, PUTATIVE (EUROFUNG)-RELATED-RELATED"/>
    <property type="match status" value="1"/>
</dbReference>
<organism evidence="6 7">
    <name type="scientific">Phascolomyces articulosus</name>
    <dbReference type="NCBI Taxonomy" id="60185"/>
    <lineage>
        <taxon>Eukaryota</taxon>
        <taxon>Fungi</taxon>
        <taxon>Fungi incertae sedis</taxon>
        <taxon>Mucoromycota</taxon>
        <taxon>Mucoromycotina</taxon>
        <taxon>Mucoromycetes</taxon>
        <taxon>Mucorales</taxon>
        <taxon>Lichtheimiaceae</taxon>
        <taxon>Phascolomyces</taxon>
    </lineage>
</organism>
<keyword evidence="4 5" id="KW-0503">Monooxygenase</keyword>
<dbReference type="PROSITE" id="PS00086">
    <property type="entry name" value="CYTOCHROME_P450"/>
    <property type="match status" value="1"/>
</dbReference>
<dbReference type="Proteomes" id="UP001209540">
    <property type="component" value="Unassembled WGS sequence"/>
</dbReference>
<comment type="caution">
    <text evidence="6">The sequence shown here is derived from an EMBL/GenBank/DDBJ whole genome shotgun (WGS) entry which is preliminary data.</text>
</comment>
<dbReference type="GO" id="GO:0016705">
    <property type="term" value="F:oxidoreductase activity, acting on paired donors, with incorporation or reduction of molecular oxygen"/>
    <property type="evidence" value="ECO:0007669"/>
    <property type="project" value="InterPro"/>
</dbReference>